<reference evidence="1 2" key="1">
    <citation type="journal article" date="2021" name="Elife">
        <title>Chloroplast acquisition without the gene transfer in kleptoplastic sea slugs, Plakobranchus ocellatus.</title>
        <authorList>
            <person name="Maeda T."/>
            <person name="Takahashi S."/>
            <person name="Yoshida T."/>
            <person name="Shimamura S."/>
            <person name="Takaki Y."/>
            <person name="Nagai Y."/>
            <person name="Toyoda A."/>
            <person name="Suzuki Y."/>
            <person name="Arimoto A."/>
            <person name="Ishii H."/>
            <person name="Satoh N."/>
            <person name="Nishiyama T."/>
            <person name="Hasebe M."/>
            <person name="Maruyama T."/>
            <person name="Minagawa J."/>
            <person name="Obokata J."/>
            <person name="Shigenobu S."/>
        </authorList>
    </citation>
    <scope>NUCLEOTIDE SEQUENCE [LARGE SCALE GENOMIC DNA]</scope>
</reference>
<protein>
    <submittedName>
        <fullName evidence="1">Uncharacterized protein</fullName>
    </submittedName>
</protein>
<dbReference type="EMBL" id="BLXT01002087">
    <property type="protein sequence ID" value="GFN91067.1"/>
    <property type="molecule type" value="Genomic_DNA"/>
</dbReference>
<organism evidence="1 2">
    <name type="scientific">Plakobranchus ocellatus</name>
    <dbReference type="NCBI Taxonomy" id="259542"/>
    <lineage>
        <taxon>Eukaryota</taxon>
        <taxon>Metazoa</taxon>
        <taxon>Spiralia</taxon>
        <taxon>Lophotrochozoa</taxon>
        <taxon>Mollusca</taxon>
        <taxon>Gastropoda</taxon>
        <taxon>Heterobranchia</taxon>
        <taxon>Euthyneura</taxon>
        <taxon>Panpulmonata</taxon>
        <taxon>Sacoglossa</taxon>
        <taxon>Placobranchoidea</taxon>
        <taxon>Plakobranchidae</taxon>
        <taxon>Plakobranchus</taxon>
    </lineage>
</organism>
<proteinExistence type="predicted"/>
<accession>A0AAV3Z8J5</accession>
<sequence>MSVWAGISDPQCRGVRGTVDSESALRSARILLSQVRALPPAPWPDGGPESLRSPCCGLATFKRLSPQYQFKPYCGESTTKLKRKPKFNGSIRLSLLLKEEYFY</sequence>
<dbReference type="Proteomes" id="UP000735302">
    <property type="component" value="Unassembled WGS sequence"/>
</dbReference>
<gene>
    <name evidence="1" type="ORF">PoB_001757300</name>
</gene>
<dbReference type="AlphaFoldDB" id="A0AAV3Z8J5"/>
<evidence type="ECO:0000313" key="1">
    <source>
        <dbReference type="EMBL" id="GFN91067.1"/>
    </source>
</evidence>
<keyword evidence="2" id="KW-1185">Reference proteome</keyword>
<evidence type="ECO:0000313" key="2">
    <source>
        <dbReference type="Proteomes" id="UP000735302"/>
    </source>
</evidence>
<name>A0AAV3Z8J5_9GAST</name>
<comment type="caution">
    <text evidence="1">The sequence shown here is derived from an EMBL/GenBank/DDBJ whole genome shotgun (WGS) entry which is preliminary data.</text>
</comment>